<evidence type="ECO:0000313" key="7">
    <source>
        <dbReference type="EMBL" id="SCG81606.1"/>
    </source>
</evidence>
<sequence length="461" mass="48822">MFNSIAQRPVTATSLLMATTVGLTAAVGLVAGATAAAAPAAVAASTVAGDPPLPAYPGLPAGPSTLAAVSTTPIPCESNGSDKSPTRSEVLTRARSWLSVGIPYSQERCYRNQYGDYRTDCSGFVSMAWGLGGSGSAFWTGNLLNRSHTIARSDLKPGDALLRHTGDTSENHVALFVAWSDSAHTKPTVMEQTGSRDTVEDVWSASYSSQYTPIRYDNITDIAGSANVYGVLPDGRLTFSTIDAATGNRTKTLISSTTVGFTPKAMATLNFNTVLMTDTAGYLYRIDVITNNTSLGYNPPVRIATGWTHELLTYDGNTHLFGIRNGDLRRYTVSATKPTDATIGAGQLIGNGFFLNTLAATSSNWLVGTTPAGALRSYKLDSAGTWEGHSLATDHWFFDAFLSPGDGVYYGRTTGDGLYRYLDNDPYDDTGSDIQSFPNGPVDTTGWTQTLLSAQPGTVTG</sequence>
<dbReference type="RefSeq" id="WP_231932600.1">
    <property type="nucleotide sequence ID" value="NZ_LRMV01000172.1"/>
</dbReference>
<comment type="similarity">
    <text evidence="1">Belongs to the peptidase C40 family.</text>
</comment>
<dbReference type="PROSITE" id="PS51935">
    <property type="entry name" value="NLPC_P60"/>
    <property type="match status" value="1"/>
</dbReference>
<evidence type="ECO:0000259" key="6">
    <source>
        <dbReference type="PROSITE" id="PS51935"/>
    </source>
</evidence>
<evidence type="ECO:0000313" key="8">
    <source>
        <dbReference type="Proteomes" id="UP000198226"/>
    </source>
</evidence>
<dbReference type="AlphaFoldDB" id="A0A1C5KGQ7"/>
<dbReference type="InterPro" id="IPR000064">
    <property type="entry name" value="NLP_P60_dom"/>
</dbReference>
<gene>
    <name evidence="7" type="ORF">GA0070623_5992</name>
</gene>
<evidence type="ECO:0000256" key="4">
    <source>
        <dbReference type="ARBA" id="ARBA00022807"/>
    </source>
</evidence>
<keyword evidence="3" id="KW-0378">Hydrolase</keyword>
<evidence type="ECO:0000256" key="3">
    <source>
        <dbReference type="ARBA" id="ARBA00022801"/>
    </source>
</evidence>
<evidence type="ECO:0000256" key="5">
    <source>
        <dbReference type="SAM" id="SignalP"/>
    </source>
</evidence>
<keyword evidence="2" id="KW-0645">Protease</keyword>
<evidence type="ECO:0000256" key="2">
    <source>
        <dbReference type="ARBA" id="ARBA00022670"/>
    </source>
</evidence>
<dbReference type="InterPro" id="IPR038765">
    <property type="entry name" value="Papain-like_cys_pep_sf"/>
</dbReference>
<organism evidence="7 8">
    <name type="scientific">Micromonospora rifamycinica</name>
    <dbReference type="NCBI Taxonomy" id="291594"/>
    <lineage>
        <taxon>Bacteria</taxon>
        <taxon>Bacillati</taxon>
        <taxon>Actinomycetota</taxon>
        <taxon>Actinomycetes</taxon>
        <taxon>Micromonosporales</taxon>
        <taxon>Micromonosporaceae</taxon>
        <taxon>Micromonospora</taxon>
    </lineage>
</organism>
<feature type="chain" id="PRO_5038979757" description="NlpC/P60 domain-containing protein" evidence="5">
    <location>
        <begin position="26"/>
        <end position="461"/>
    </location>
</feature>
<accession>A0A1C5KGQ7</accession>
<proteinExistence type="inferred from homology"/>
<dbReference type="GO" id="GO:0006508">
    <property type="term" value="P:proteolysis"/>
    <property type="evidence" value="ECO:0007669"/>
    <property type="project" value="UniProtKB-KW"/>
</dbReference>
<evidence type="ECO:0000256" key="1">
    <source>
        <dbReference type="ARBA" id="ARBA00007074"/>
    </source>
</evidence>
<feature type="domain" description="NlpC/P60" evidence="6">
    <location>
        <begin position="84"/>
        <end position="214"/>
    </location>
</feature>
<dbReference type="SUPFAM" id="SSF54001">
    <property type="entry name" value="Cysteine proteinases"/>
    <property type="match status" value="1"/>
</dbReference>
<dbReference type="GO" id="GO:0008234">
    <property type="term" value="F:cysteine-type peptidase activity"/>
    <property type="evidence" value="ECO:0007669"/>
    <property type="project" value="UniProtKB-KW"/>
</dbReference>
<protein>
    <recommendedName>
        <fullName evidence="6">NlpC/P60 domain-containing protein</fullName>
    </recommendedName>
</protein>
<name>A0A1C5KGQ7_9ACTN</name>
<feature type="signal peptide" evidence="5">
    <location>
        <begin position="1"/>
        <end position="25"/>
    </location>
</feature>
<keyword evidence="4" id="KW-0788">Thiol protease</keyword>
<dbReference type="Proteomes" id="UP000198226">
    <property type="component" value="Chromosome I"/>
</dbReference>
<reference evidence="8" key="1">
    <citation type="submission" date="2016-06" db="EMBL/GenBank/DDBJ databases">
        <authorList>
            <person name="Varghese N."/>
            <person name="Submissions Spin"/>
        </authorList>
    </citation>
    <scope>NUCLEOTIDE SEQUENCE [LARGE SCALE GENOMIC DNA]</scope>
    <source>
        <strain evidence="8">DSM 44983</strain>
    </source>
</reference>
<dbReference type="EMBL" id="LT607752">
    <property type="protein sequence ID" value="SCG81606.1"/>
    <property type="molecule type" value="Genomic_DNA"/>
</dbReference>
<keyword evidence="8" id="KW-1185">Reference proteome</keyword>
<keyword evidence="5" id="KW-0732">Signal</keyword>
<dbReference type="Gene3D" id="3.90.1720.10">
    <property type="entry name" value="endopeptidase domain like (from Nostoc punctiforme)"/>
    <property type="match status" value="1"/>
</dbReference>
<dbReference type="Gene3D" id="2.115.10.10">
    <property type="entry name" value="Tachylectin 2"/>
    <property type="match status" value="1"/>
</dbReference>